<feature type="transmembrane region" description="Helical" evidence="6">
    <location>
        <begin position="92"/>
        <end position="113"/>
    </location>
</feature>
<feature type="transmembrane region" description="Helical" evidence="6">
    <location>
        <begin position="209"/>
        <end position="230"/>
    </location>
</feature>
<dbReference type="SUPFAM" id="SSF103481">
    <property type="entry name" value="Multidrug resistance efflux transporter EmrE"/>
    <property type="match status" value="2"/>
</dbReference>
<reference evidence="8 9" key="1">
    <citation type="submission" date="2019-11" db="EMBL/GenBank/DDBJ databases">
        <authorList>
            <person name="Khan S.A."/>
            <person name="Jeon C.O."/>
            <person name="Chun B.H."/>
        </authorList>
    </citation>
    <scope>NUCLEOTIDE SEQUENCE [LARGE SCALE GENOMIC DNA]</scope>
    <source>
        <strain evidence="8 9">IMCC 1097</strain>
    </source>
</reference>
<feature type="transmembrane region" description="Helical" evidence="6">
    <location>
        <begin position="33"/>
        <end position="54"/>
    </location>
</feature>
<keyword evidence="9" id="KW-1185">Reference proteome</keyword>
<keyword evidence="3 6" id="KW-0812">Transmembrane</keyword>
<keyword evidence="5 6" id="KW-0472">Membrane</keyword>
<dbReference type="KEGG" id="llp:GH975_04765"/>
<evidence type="ECO:0000313" key="8">
    <source>
        <dbReference type="EMBL" id="QGG79926.1"/>
    </source>
</evidence>
<keyword evidence="4 6" id="KW-1133">Transmembrane helix</keyword>
<sequence length="291" mass="31036">MPSFHTLVPWLFLGFWSAGYAVAKVGLEYTTPLNLLAFRFAGAVVALTPLVFMLRLTWPAWTSVKALMGTGLFLQVGHFGSVYIGLKLGASAGIMALFAASQPVLIILAGALFRREMPSFKLWLGLAMGLAGAGWVIGIQMDGQTGYLLGALMGFLAVVGLSIGQVIEKQRKLNVHPIMGTWIQYLFAAAVSVPVAFAIEGFHWSTQPAFIVALGYLVVGNSVIGIMLMFSMVRRGSLAQVSAIMFLVPAVGALLAWPIAGEVVPWVAVPGMALAMLGALWTRRVTAQPQA</sequence>
<dbReference type="AlphaFoldDB" id="A0A5Q2QD29"/>
<evidence type="ECO:0000256" key="1">
    <source>
        <dbReference type="ARBA" id="ARBA00004141"/>
    </source>
</evidence>
<feature type="transmembrane region" description="Helical" evidence="6">
    <location>
        <begin position="179"/>
        <end position="197"/>
    </location>
</feature>
<evidence type="ECO:0000256" key="3">
    <source>
        <dbReference type="ARBA" id="ARBA00022692"/>
    </source>
</evidence>
<accession>A0A5Q2QD29</accession>
<feature type="domain" description="EamA" evidence="7">
    <location>
        <begin position="149"/>
        <end position="282"/>
    </location>
</feature>
<evidence type="ECO:0000256" key="2">
    <source>
        <dbReference type="ARBA" id="ARBA00007362"/>
    </source>
</evidence>
<feature type="transmembrane region" description="Helical" evidence="6">
    <location>
        <begin position="263"/>
        <end position="282"/>
    </location>
</feature>
<comment type="subcellular location">
    <subcellularLocation>
        <location evidence="1">Membrane</location>
        <topology evidence="1">Multi-pass membrane protein</topology>
    </subcellularLocation>
</comment>
<comment type="similarity">
    <text evidence="2">Belongs to the EamA transporter family.</text>
</comment>
<feature type="transmembrane region" description="Helical" evidence="6">
    <location>
        <begin position="120"/>
        <end position="141"/>
    </location>
</feature>
<dbReference type="InterPro" id="IPR000620">
    <property type="entry name" value="EamA_dom"/>
</dbReference>
<evidence type="ECO:0000256" key="5">
    <source>
        <dbReference type="ARBA" id="ARBA00023136"/>
    </source>
</evidence>
<dbReference type="PANTHER" id="PTHR32322">
    <property type="entry name" value="INNER MEMBRANE TRANSPORTER"/>
    <property type="match status" value="1"/>
</dbReference>
<dbReference type="RefSeq" id="WP_153713430.1">
    <property type="nucleotide sequence ID" value="NZ_CP045871.1"/>
</dbReference>
<dbReference type="InterPro" id="IPR037185">
    <property type="entry name" value="EmrE-like"/>
</dbReference>
<protein>
    <submittedName>
        <fullName evidence="8">EamA family transporter</fullName>
    </submittedName>
</protein>
<dbReference type="GO" id="GO:0016020">
    <property type="term" value="C:membrane"/>
    <property type="evidence" value="ECO:0007669"/>
    <property type="project" value="UniProtKB-SubCell"/>
</dbReference>
<dbReference type="PANTHER" id="PTHR32322:SF2">
    <property type="entry name" value="EAMA DOMAIN-CONTAINING PROTEIN"/>
    <property type="match status" value="1"/>
</dbReference>
<dbReference type="EMBL" id="CP045871">
    <property type="protein sequence ID" value="QGG79926.1"/>
    <property type="molecule type" value="Genomic_DNA"/>
</dbReference>
<dbReference type="Pfam" id="PF00892">
    <property type="entry name" value="EamA"/>
    <property type="match status" value="2"/>
</dbReference>
<proteinExistence type="inferred from homology"/>
<evidence type="ECO:0000259" key="7">
    <source>
        <dbReference type="Pfam" id="PF00892"/>
    </source>
</evidence>
<feature type="transmembrane region" description="Helical" evidence="6">
    <location>
        <begin position="237"/>
        <end position="257"/>
    </location>
</feature>
<name>A0A5Q2QD29_9GAMM</name>
<dbReference type="Proteomes" id="UP000388235">
    <property type="component" value="Chromosome"/>
</dbReference>
<feature type="domain" description="EamA" evidence="7">
    <location>
        <begin position="15"/>
        <end position="136"/>
    </location>
</feature>
<organism evidence="8 9">
    <name type="scientific">Litorivicinus lipolyticus</name>
    <dbReference type="NCBI Taxonomy" id="418701"/>
    <lineage>
        <taxon>Bacteria</taxon>
        <taxon>Pseudomonadati</taxon>
        <taxon>Pseudomonadota</taxon>
        <taxon>Gammaproteobacteria</taxon>
        <taxon>Oceanospirillales</taxon>
        <taxon>Litorivicinaceae</taxon>
        <taxon>Litorivicinus</taxon>
    </lineage>
</organism>
<evidence type="ECO:0000256" key="6">
    <source>
        <dbReference type="SAM" id="Phobius"/>
    </source>
</evidence>
<feature type="transmembrane region" description="Helical" evidence="6">
    <location>
        <begin position="147"/>
        <end position="167"/>
    </location>
</feature>
<evidence type="ECO:0000256" key="4">
    <source>
        <dbReference type="ARBA" id="ARBA00022989"/>
    </source>
</evidence>
<evidence type="ECO:0000313" key="9">
    <source>
        <dbReference type="Proteomes" id="UP000388235"/>
    </source>
</evidence>
<dbReference type="InterPro" id="IPR050638">
    <property type="entry name" value="AA-Vitamin_Transporters"/>
</dbReference>
<gene>
    <name evidence="8" type="ORF">GH975_04765</name>
</gene>
<dbReference type="OrthoDB" id="9809509at2"/>